<feature type="transmembrane region" description="Helical" evidence="1">
    <location>
        <begin position="62"/>
        <end position="81"/>
    </location>
</feature>
<keyword evidence="1" id="KW-0812">Transmembrane</keyword>
<evidence type="ECO:0000313" key="2">
    <source>
        <dbReference type="EMBL" id="OJJ58885.1"/>
    </source>
</evidence>
<dbReference type="EMBL" id="KV878586">
    <property type="protein sequence ID" value="OJJ58885.1"/>
    <property type="molecule type" value="Genomic_DNA"/>
</dbReference>
<dbReference type="RefSeq" id="XP_040702691.1">
    <property type="nucleotide sequence ID" value="XM_040853250.1"/>
</dbReference>
<dbReference type="Proteomes" id="UP000184356">
    <property type="component" value="Unassembled WGS sequence"/>
</dbReference>
<proteinExistence type="predicted"/>
<dbReference type="AlphaFoldDB" id="A0A1L9THL6"/>
<accession>A0A1L9THL6</accession>
<sequence>MLFSLLDRYFPSSSCISLLPSMIHSASADSIDFYVLGLHFPISLLLFIYYFPTYDDIRTDGLFCLSLFIWLALFPIYALYLSACCFLVLRSFIMSCLWVMHTQMYIG</sequence>
<organism evidence="2 3">
    <name type="scientific">Aspergillus sydowii CBS 593.65</name>
    <dbReference type="NCBI Taxonomy" id="1036612"/>
    <lineage>
        <taxon>Eukaryota</taxon>
        <taxon>Fungi</taxon>
        <taxon>Dikarya</taxon>
        <taxon>Ascomycota</taxon>
        <taxon>Pezizomycotina</taxon>
        <taxon>Eurotiomycetes</taxon>
        <taxon>Eurotiomycetidae</taxon>
        <taxon>Eurotiales</taxon>
        <taxon>Aspergillaceae</taxon>
        <taxon>Aspergillus</taxon>
        <taxon>Aspergillus subgen. Nidulantes</taxon>
    </lineage>
</organism>
<keyword evidence="1" id="KW-0472">Membrane</keyword>
<name>A0A1L9THL6_9EURO</name>
<feature type="transmembrane region" description="Helical" evidence="1">
    <location>
        <begin position="31"/>
        <end position="50"/>
    </location>
</feature>
<protein>
    <submittedName>
        <fullName evidence="2">Uncharacterized protein</fullName>
    </submittedName>
</protein>
<keyword evidence="3" id="KW-1185">Reference proteome</keyword>
<evidence type="ECO:0000313" key="3">
    <source>
        <dbReference type="Proteomes" id="UP000184356"/>
    </source>
</evidence>
<dbReference type="GeneID" id="63769323"/>
<dbReference type="VEuPathDB" id="FungiDB:ASPSYDRAFT_980695"/>
<gene>
    <name evidence="2" type="ORF">ASPSYDRAFT_980695</name>
</gene>
<keyword evidence="1" id="KW-1133">Transmembrane helix</keyword>
<evidence type="ECO:0000256" key="1">
    <source>
        <dbReference type="SAM" id="Phobius"/>
    </source>
</evidence>
<reference evidence="3" key="1">
    <citation type="journal article" date="2017" name="Genome Biol.">
        <title>Comparative genomics reveals high biological diversity and specific adaptations in the industrially and medically important fungal genus Aspergillus.</title>
        <authorList>
            <person name="de Vries R.P."/>
            <person name="Riley R."/>
            <person name="Wiebenga A."/>
            <person name="Aguilar-Osorio G."/>
            <person name="Amillis S."/>
            <person name="Uchima C.A."/>
            <person name="Anderluh G."/>
            <person name="Asadollahi M."/>
            <person name="Askin M."/>
            <person name="Barry K."/>
            <person name="Battaglia E."/>
            <person name="Bayram O."/>
            <person name="Benocci T."/>
            <person name="Braus-Stromeyer S.A."/>
            <person name="Caldana C."/>
            <person name="Canovas D."/>
            <person name="Cerqueira G.C."/>
            <person name="Chen F."/>
            <person name="Chen W."/>
            <person name="Choi C."/>
            <person name="Clum A."/>
            <person name="Dos Santos R.A."/>
            <person name="Damasio A.R."/>
            <person name="Diallinas G."/>
            <person name="Emri T."/>
            <person name="Fekete E."/>
            <person name="Flipphi M."/>
            <person name="Freyberg S."/>
            <person name="Gallo A."/>
            <person name="Gournas C."/>
            <person name="Habgood R."/>
            <person name="Hainaut M."/>
            <person name="Harispe M.L."/>
            <person name="Henrissat B."/>
            <person name="Hilden K.S."/>
            <person name="Hope R."/>
            <person name="Hossain A."/>
            <person name="Karabika E."/>
            <person name="Karaffa L."/>
            <person name="Karanyi Z."/>
            <person name="Krasevec N."/>
            <person name="Kuo A."/>
            <person name="Kusch H."/>
            <person name="LaButti K."/>
            <person name="Lagendijk E.L."/>
            <person name="Lapidus A."/>
            <person name="Levasseur A."/>
            <person name="Lindquist E."/>
            <person name="Lipzen A."/>
            <person name="Logrieco A.F."/>
            <person name="MacCabe A."/>
            <person name="Maekelae M.R."/>
            <person name="Malavazi I."/>
            <person name="Melin P."/>
            <person name="Meyer V."/>
            <person name="Mielnichuk N."/>
            <person name="Miskei M."/>
            <person name="Molnar A.P."/>
            <person name="Mule G."/>
            <person name="Ngan C.Y."/>
            <person name="Orejas M."/>
            <person name="Orosz E."/>
            <person name="Ouedraogo J.P."/>
            <person name="Overkamp K.M."/>
            <person name="Park H.-S."/>
            <person name="Perrone G."/>
            <person name="Piumi F."/>
            <person name="Punt P.J."/>
            <person name="Ram A.F."/>
            <person name="Ramon A."/>
            <person name="Rauscher S."/>
            <person name="Record E."/>
            <person name="Riano-Pachon D.M."/>
            <person name="Robert V."/>
            <person name="Roehrig J."/>
            <person name="Ruller R."/>
            <person name="Salamov A."/>
            <person name="Salih N.S."/>
            <person name="Samson R.A."/>
            <person name="Sandor E."/>
            <person name="Sanguinetti M."/>
            <person name="Schuetze T."/>
            <person name="Sepcic K."/>
            <person name="Shelest E."/>
            <person name="Sherlock G."/>
            <person name="Sophianopoulou V."/>
            <person name="Squina F.M."/>
            <person name="Sun H."/>
            <person name="Susca A."/>
            <person name="Todd R.B."/>
            <person name="Tsang A."/>
            <person name="Unkles S.E."/>
            <person name="van de Wiele N."/>
            <person name="van Rossen-Uffink D."/>
            <person name="Oliveira J.V."/>
            <person name="Vesth T.C."/>
            <person name="Visser J."/>
            <person name="Yu J.-H."/>
            <person name="Zhou M."/>
            <person name="Andersen M.R."/>
            <person name="Archer D.B."/>
            <person name="Baker S.E."/>
            <person name="Benoit I."/>
            <person name="Brakhage A.A."/>
            <person name="Braus G.H."/>
            <person name="Fischer R."/>
            <person name="Frisvad J.C."/>
            <person name="Goldman G.H."/>
            <person name="Houbraken J."/>
            <person name="Oakley B."/>
            <person name="Pocsi I."/>
            <person name="Scazzocchio C."/>
            <person name="Seiboth B."/>
            <person name="vanKuyk P.A."/>
            <person name="Wortman J."/>
            <person name="Dyer P.S."/>
            <person name="Grigoriev I.V."/>
        </authorList>
    </citation>
    <scope>NUCLEOTIDE SEQUENCE [LARGE SCALE GENOMIC DNA]</scope>
    <source>
        <strain evidence="3">CBS 593.65</strain>
    </source>
</reference>